<reference evidence="4 7" key="2">
    <citation type="submission" date="2020-07" db="EMBL/GenBank/DDBJ databases">
        <title>Sequencing the genomes of 1000 actinobacteria strains.</title>
        <authorList>
            <person name="Klenk H.-P."/>
        </authorList>
    </citation>
    <scope>NUCLEOTIDE SEQUENCE [LARGE SCALE GENOMIC DNA]</scope>
    <source>
        <strain evidence="4 7">DSM 45117</strain>
    </source>
</reference>
<dbReference type="SUPFAM" id="SSF51905">
    <property type="entry name" value="FAD/NAD(P)-binding domain"/>
    <property type="match status" value="1"/>
</dbReference>
<evidence type="ECO:0000313" key="7">
    <source>
        <dbReference type="Proteomes" id="UP000533017"/>
    </source>
</evidence>
<evidence type="ECO:0000256" key="1">
    <source>
        <dbReference type="ARBA" id="ARBA00023002"/>
    </source>
</evidence>
<accession>A0A1I2PH91</accession>
<proteinExistence type="predicted"/>
<evidence type="ECO:0000313" key="6">
    <source>
        <dbReference type="Proteomes" id="UP000199052"/>
    </source>
</evidence>
<dbReference type="Gene3D" id="3.50.50.60">
    <property type="entry name" value="FAD/NAD(P)-binding domain"/>
    <property type="match status" value="1"/>
</dbReference>
<dbReference type="RefSeq" id="WP_092882606.1">
    <property type="nucleotide sequence ID" value="NZ_FOOI01000004.1"/>
</dbReference>
<evidence type="ECO:0000313" key="5">
    <source>
        <dbReference type="EMBL" id="SFG14813.1"/>
    </source>
</evidence>
<dbReference type="InterPro" id="IPR036188">
    <property type="entry name" value="FAD/NAD-bd_sf"/>
</dbReference>
<keyword evidence="1" id="KW-0560">Oxidoreductase</keyword>
<dbReference type="EMBL" id="JACBZA010000001">
    <property type="protein sequence ID" value="NYH83628.1"/>
    <property type="molecule type" value="Genomic_DNA"/>
</dbReference>
<dbReference type="STRING" id="504797.SAMN05421678_104120"/>
<feature type="domain" description="FAD-binding" evidence="3">
    <location>
        <begin position="5"/>
        <end position="344"/>
    </location>
</feature>
<evidence type="ECO:0000259" key="3">
    <source>
        <dbReference type="Pfam" id="PF01494"/>
    </source>
</evidence>
<keyword evidence="7" id="KW-1185">Reference proteome</keyword>
<protein>
    <submittedName>
        <fullName evidence="4 5">2-polyprenyl-6-methoxyphenol hydroxylase</fullName>
    </submittedName>
</protein>
<name>A0A1I2PH91_9ACTN</name>
<dbReference type="OrthoDB" id="9782160at2"/>
<dbReference type="GO" id="GO:0071949">
    <property type="term" value="F:FAD binding"/>
    <property type="evidence" value="ECO:0007669"/>
    <property type="project" value="InterPro"/>
</dbReference>
<keyword evidence="2" id="KW-0503">Monooxygenase</keyword>
<dbReference type="GO" id="GO:0004497">
    <property type="term" value="F:monooxygenase activity"/>
    <property type="evidence" value="ECO:0007669"/>
    <property type="project" value="UniProtKB-KW"/>
</dbReference>
<reference evidence="5 6" key="1">
    <citation type="submission" date="2016-10" db="EMBL/GenBank/DDBJ databases">
        <authorList>
            <person name="de Groot N.N."/>
        </authorList>
    </citation>
    <scope>NUCLEOTIDE SEQUENCE [LARGE SCALE GENOMIC DNA]</scope>
    <source>
        <strain evidence="5 6">CPCC 202808</strain>
    </source>
</reference>
<dbReference type="PANTHER" id="PTHR13789">
    <property type="entry name" value="MONOOXYGENASE"/>
    <property type="match status" value="1"/>
</dbReference>
<evidence type="ECO:0000256" key="2">
    <source>
        <dbReference type="ARBA" id="ARBA00023033"/>
    </source>
</evidence>
<dbReference type="EMBL" id="FOOI01000004">
    <property type="protein sequence ID" value="SFG14813.1"/>
    <property type="molecule type" value="Genomic_DNA"/>
</dbReference>
<dbReference type="InterPro" id="IPR050493">
    <property type="entry name" value="FAD-dep_Monooxygenase_BioMet"/>
</dbReference>
<gene>
    <name evidence="4" type="ORF">FHR37_002479</name>
    <name evidence="5" type="ORF">SAMN05421678_104120</name>
</gene>
<dbReference type="PRINTS" id="PR00420">
    <property type="entry name" value="RNGMNOXGNASE"/>
</dbReference>
<dbReference type="AlphaFoldDB" id="A0A1I2PH91"/>
<dbReference type="InterPro" id="IPR002938">
    <property type="entry name" value="FAD-bd"/>
</dbReference>
<organism evidence="5 6">
    <name type="scientific">Actinopolymorpha cephalotaxi</name>
    <dbReference type="NCBI Taxonomy" id="504797"/>
    <lineage>
        <taxon>Bacteria</taxon>
        <taxon>Bacillati</taxon>
        <taxon>Actinomycetota</taxon>
        <taxon>Actinomycetes</taxon>
        <taxon>Propionibacteriales</taxon>
        <taxon>Actinopolymorphaceae</taxon>
        <taxon>Actinopolymorpha</taxon>
    </lineage>
</organism>
<dbReference type="Proteomes" id="UP000533017">
    <property type="component" value="Unassembled WGS sequence"/>
</dbReference>
<dbReference type="Pfam" id="PF01494">
    <property type="entry name" value="FAD_binding_3"/>
    <property type="match status" value="1"/>
</dbReference>
<sequence>MSGHAVVVGGGIGGLSAAVGLRRAGWTVTVLERAEAIAEVGAGLSLWPNALRTLDVLGVGADVRAQGLPVVSRGNVRTPSGRWLRHARPGDTEVLAVHRTALVEVLLRALPADVVRTSALVTGVDDVSSGSGSGGSGDGVKVNLTTPDGEDRLDADLVVAADGIASTVRRQLWPSDPGAAFRGRTVWRGLTEPDSVWPVEASLTLGNGEQFGLLPLPGRRVYWFLTADADAADLRAGDEPAEVRRRVGGWHPPIPALLAATPPGRILHHDITDLDPLPTYVRGRIALLGDAAHAMTPDLGQGACQAVEDAVVLAGRLATSAGLEAALAGYDHDRRPRTQQIARAARLSSRRNQRHGRMTHTLAELFVRLAPQRVWTGAVAPWADWTPPEIPARS</sequence>
<dbReference type="Proteomes" id="UP000199052">
    <property type="component" value="Unassembled WGS sequence"/>
</dbReference>
<evidence type="ECO:0000313" key="4">
    <source>
        <dbReference type="EMBL" id="NYH83628.1"/>
    </source>
</evidence>
<dbReference type="PANTHER" id="PTHR13789:SF309">
    <property type="entry name" value="PUTATIVE (AFU_ORTHOLOGUE AFUA_6G14510)-RELATED"/>
    <property type="match status" value="1"/>
</dbReference>